<feature type="region of interest" description="Disordered" evidence="1">
    <location>
        <begin position="37"/>
        <end position="57"/>
    </location>
</feature>
<evidence type="ECO:0000313" key="2">
    <source>
        <dbReference type="EMBL" id="SFV90146.1"/>
    </source>
</evidence>
<accession>A0A1W1E8Q9</accession>
<protein>
    <submittedName>
        <fullName evidence="2">Uncharacterized protein</fullName>
    </submittedName>
</protein>
<evidence type="ECO:0000256" key="1">
    <source>
        <dbReference type="SAM" id="MobiDB-lite"/>
    </source>
</evidence>
<reference evidence="2" key="1">
    <citation type="submission" date="2016-10" db="EMBL/GenBank/DDBJ databases">
        <authorList>
            <person name="de Groot N.N."/>
        </authorList>
    </citation>
    <scope>NUCLEOTIDE SEQUENCE</scope>
</reference>
<sequence>MVQQREELKKSISNNKRRTFLKKVAYAAPVLTVMGQLTRPTEARAGFGGTPSQPEGK</sequence>
<proteinExistence type="predicted"/>
<name>A0A1W1E8Q9_9ZZZZ</name>
<dbReference type="EMBL" id="FPIB01000010">
    <property type="protein sequence ID" value="SFV90146.1"/>
    <property type="molecule type" value="Genomic_DNA"/>
</dbReference>
<organism evidence="2">
    <name type="scientific">hydrothermal vent metagenome</name>
    <dbReference type="NCBI Taxonomy" id="652676"/>
    <lineage>
        <taxon>unclassified sequences</taxon>
        <taxon>metagenomes</taxon>
        <taxon>ecological metagenomes</taxon>
    </lineage>
</organism>
<gene>
    <name evidence="2" type="ORF">MNB_SV-4-1262</name>
</gene>
<dbReference type="AlphaFoldDB" id="A0A1W1E8Q9"/>